<organism evidence="2 3">
    <name type="scientific">Fusobacterium ulcerans</name>
    <dbReference type="NCBI Taxonomy" id="861"/>
    <lineage>
        <taxon>Bacteria</taxon>
        <taxon>Fusobacteriati</taxon>
        <taxon>Fusobacteriota</taxon>
        <taxon>Fusobacteriia</taxon>
        <taxon>Fusobacteriales</taxon>
        <taxon>Fusobacteriaceae</taxon>
        <taxon>Fusobacterium</taxon>
    </lineage>
</organism>
<dbReference type="GeneID" id="78455309"/>
<reference evidence="2 3" key="1">
    <citation type="submission" date="2018-06" db="EMBL/GenBank/DDBJ databases">
        <authorList>
            <consortium name="Pathogen Informatics"/>
            <person name="Doyle S."/>
        </authorList>
    </citation>
    <scope>NUCLEOTIDE SEQUENCE [LARGE SCALE GENOMIC DNA]</scope>
    <source>
        <strain evidence="2 3">NCTC12112</strain>
    </source>
</reference>
<name>A0AAX1TQU2_9FUSO</name>
<evidence type="ECO:0000313" key="3">
    <source>
        <dbReference type="Proteomes" id="UP000249008"/>
    </source>
</evidence>
<keyword evidence="1" id="KW-1133">Transmembrane helix</keyword>
<gene>
    <name evidence="2" type="ORF">NCTC12112_00722</name>
</gene>
<dbReference type="PANTHER" id="PTHR35867">
    <property type="entry name" value="PROTEIN RSEC"/>
    <property type="match status" value="1"/>
</dbReference>
<proteinExistence type="predicted"/>
<keyword evidence="1" id="KW-0812">Transmembrane</keyword>
<keyword evidence="1" id="KW-0472">Membrane</keyword>
<protein>
    <submittedName>
        <fullName evidence="2">Positive regulator of sigma E activity</fullName>
    </submittedName>
</protein>
<dbReference type="EMBL" id="LS483487">
    <property type="protein sequence ID" value="SQJ00443.1"/>
    <property type="molecule type" value="Genomic_DNA"/>
</dbReference>
<accession>A0AAX1TQU2</accession>
<dbReference type="AlphaFoldDB" id="A0AAX1TQU2"/>
<dbReference type="RefSeq" id="WP_005976247.1">
    <property type="nucleotide sequence ID" value="NZ_BAABXY010000001.1"/>
</dbReference>
<dbReference type="Proteomes" id="UP000249008">
    <property type="component" value="Chromosome 1"/>
</dbReference>
<sequence>MLNKGVIKEINGDKIVVKLYKDTSCSHCSGCSGDGKYGKDFEFTTDRKAEIGDTVTFEISAGKVIKAASIAYVFPAVAMILGYFIASKLGFSENQSIASSFIALGISFVCLFLYDKFVVKKQKNSEIDIISIEKEDTSEMIDNCNNKNMF</sequence>
<dbReference type="Pfam" id="PF04246">
    <property type="entry name" value="RseC_MucC"/>
    <property type="match status" value="1"/>
</dbReference>
<feature type="transmembrane region" description="Helical" evidence="1">
    <location>
        <begin position="67"/>
        <end position="85"/>
    </location>
</feature>
<evidence type="ECO:0000256" key="1">
    <source>
        <dbReference type="SAM" id="Phobius"/>
    </source>
</evidence>
<dbReference type="PANTHER" id="PTHR35867:SF1">
    <property type="entry name" value="PROTEIN RSEC"/>
    <property type="match status" value="1"/>
</dbReference>
<dbReference type="InterPro" id="IPR007359">
    <property type="entry name" value="SigmaE_reg_RseC_MucC"/>
</dbReference>
<feature type="transmembrane region" description="Helical" evidence="1">
    <location>
        <begin position="97"/>
        <end position="114"/>
    </location>
</feature>
<dbReference type="KEGG" id="ful:C4N20_10830"/>
<evidence type="ECO:0000313" key="2">
    <source>
        <dbReference type="EMBL" id="SQJ00443.1"/>
    </source>
</evidence>